<dbReference type="InterPro" id="IPR014710">
    <property type="entry name" value="RmlC-like_jellyroll"/>
</dbReference>
<evidence type="ECO:0000259" key="1">
    <source>
        <dbReference type="Pfam" id="PF07883"/>
    </source>
</evidence>
<reference evidence="2 3" key="1">
    <citation type="journal article" date="2016" name="Nat. Commun.">
        <title>Thousands of microbial genomes shed light on interconnected biogeochemical processes in an aquifer system.</title>
        <authorList>
            <person name="Anantharaman K."/>
            <person name="Brown C.T."/>
            <person name="Hug L.A."/>
            <person name="Sharon I."/>
            <person name="Castelle C.J."/>
            <person name="Probst A.J."/>
            <person name="Thomas B.C."/>
            <person name="Singh A."/>
            <person name="Wilkins M.J."/>
            <person name="Karaoz U."/>
            <person name="Brodie E.L."/>
            <person name="Williams K.H."/>
            <person name="Hubbard S.S."/>
            <person name="Banfield J.F."/>
        </authorList>
    </citation>
    <scope>NUCLEOTIDE SEQUENCE [LARGE SCALE GENOMIC DNA]</scope>
</reference>
<gene>
    <name evidence="2" type="ORF">A2665_00330</name>
</gene>
<dbReference type="PANTHER" id="PTHR43346">
    <property type="entry name" value="LIGAND BINDING DOMAIN PROTEIN, PUTATIVE (AFU_ORTHOLOGUE AFUA_6G14370)-RELATED"/>
    <property type="match status" value="1"/>
</dbReference>
<dbReference type="PANTHER" id="PTHR43346:SF1">
    <property type="entry name" value="QUERCETIN 2,3-DIOXYGENASE-RELATED"/>
    <property type="match status" value="1"/>
</dbReference>
<dbReference type="InterPro" id="IPR052538">
    <property type="entry name" value="Flavonoid_dioxygenase-like"/>
</dbReference>
<dbReference type="Pfam" id="PF07883">
    <property type="entry name" value="Cupin_2"/>
    <property type="match status" value="1"/>
</dbReference>
<dbReference type="AlphaFoldDB" id="A0A1G2T574"/>
<evidence type="ECO:0000313" key="2">
    <source>
        <dbReference type="EMBL" id="OHA92430.1"/>
    </source>
</evidence>
<comment type="caution">
    <text evidence="2">The sequence shown here is derived from an EMBL/GenBank/DDBJ whole genome shotgun (WGS) entry which is preliminary data.</text>
</comment>
<dbReference type="CDD" id="cd02223">
    <property type="entry name" value="cupin_Bh2720-like"/>
    <property type="match status" value="1"/>
</dbReference>
<proteinExistence type="predicted"/>
<evidence type="ECO:0000313" key="3">
    <source>
        <dbReference type="Proteomes" id="UP000177746"/>
    </source>
</evidence>
<dbReference type="InterPro" id="IPR013096">
    <property type="entry name" value="Cupin_2"/>
</dbReference>
<dbReference type="EMBL" id="MHVI01000007">
    <property type="protein sequence ID" value="OHA92430.1"/>
    <property type="molecule type" value="Genomic_DNA"/>
</dbReference>
<name>A0A1G2T574_9BACT</name>
<accession>A0A1G2T574</accession>
<organism evidence="2 3">
    <name type="scientific">Candidatus Zambryskibacteria bacterium RIFCSPHIGHO2_01_FULL_46_30</name>
    <dbReference type="NCBI Taxonomy" id="1802739"/>
    <lineage>
        <taxon>Bacteria</taxon>
        <taxon>Candidatus Zambryskiibacteriota</taxon>
    </lineage>
</organism>
<protein>
    <submittedName>
        <fullName evidence="2">Cupin</fullName>
    </submittedName>
</protein>
<sequence>MKKGFKENIEKATLDNSDFRRVLYTGGHSQLVLMALLPEEEIGLEVHPDNDQFFRFEMGQGRVFIDDTVYDVGDGDAVIVPAGAEHNIVNVSSIEPLKFYTLYSPAHHQDGIIMKTKSEAEQSKEEFDGKTTE</sequence>
<dbReference type="InterPro" id="IPR011051">
    <property type="entry name" value="RmlC_Cupin_sf"/>
</dbReference>
<dbReference type="Proteomes" id="UP000177746">
    <property type="component" value="Unassembled WGS sequence"/>
</dbReference>
<feature type="domain" description="Cupin type-2" evidence="1">
    <location>
        <begin position="33"/>
        <end position="102"/>
    </location>
</feature>
<dbReference type="SUPFAM" id="SSF51182">
    <property type="entry name" value="RmlC-like cupins"/>
    <property type="match status" value="1"/>
</dbReference>
<dbReference type="Gene3D" id="2.60.120.10">
    <property type="entry name" value="Jelly Rolls"/>
    <property type="match status" value="1"/>
</dbReference>